<evidence type="ECO:0000313" key="2">
    <source>
        <dbReference type="EMBL" id="RWS21110.1"/>
    </source>
</evidence>
<dbReference type="InterPro" id="IPR050951">
    <property type="entry name" value="Retrovirus_Pol_polyprotein"/>
</dbReference>
<dbReference type="PROSITE" id="PS50994">
    <property type="entry name" value="INTEGRASE"/>
    <property type="match status" value="1"/>
</dbReference>
<evidence type="ECO:0000313" key="3">
    <source>
        <dbReference type="Proteomes" id="UP000288716"/>
    </source>
</evidence>
<keyword evidence="3" id="KW-1185">Reference proteome</keyword>
<dbReference type="EMBL" id="NCKV01013665">
    <property type="protein sequence ID" value="RWS21110.1"/>
    <property type="molecule type" value="Genomic_DNA"/>
</dbReference>
<reference evidence="2 3" key="1">
    <citation type="journal article" date="2018" name="Gigascience">
        <title>Genomes of trombidid mites reveal novel predicted allergens and laterally-transferred genes associated with secondary metabolism.</title>
        <authorList>
            <person name="Dong X."/>
            <person name="Chaisiri K."/>
            <person name="Xia D."/>
            <person name="Armstrong S.D."/>
            <person name="Fang Y."/>
            <person name="Donnelly M.J."/>
            <person name="Kadowaki T."/>
            <person name="McGarry J.W."/>
            <person name="Darby A.C."/>
            <person name="Makepeace B.L."/>
        </authorList>
    </citation>
    <scope>NUCLEOTIDE SEQUENCE [LARGE SCALE GENOMIC DNA]</scope>
    <source>
        <strain evidence="2">UoL-UT</strain>
    </source>
</reference>
<gene>
    <name evidence="2" type="ORF">B4U80_14181</name>
</gene>
<protein>
    <recommendedName>
        <fullName evidence="1">Integrase catalytic domain-containing protein</fullName>
    </recommendedName>
</protein>
<dbReference type="AlphaFoldDB" id="A0A443S0S0"/>
<dbReference type="STRING" id="299467.A0A443S0S0"/>
<comment type="caution">
    <text evidence="2">The sequence shown here is derived from an EMBL/GenBank/DDBJ whole genome shotgun (WGS) entry which is preliminary data.</text>
</comment>
<dbReference type="PANTHER" id="PTHR37984">
    <property type="entry name" value="PROTEIN CBG26694"/>
    <property type="match status" value="1"/>
</dbReference>
<proteinExistence type="predicted"/>
<dbReference type="VEuPathDB" id="VectorBase:LDEU010930"/>
<dbReference type="OrthoDB" id="6514906at2759"/>
<dbReference type="Gene3D" id="3.30.420.10">
    <property type="entry name" value="Ribonuclease H-like superfamily/Ribonuclease H"/>
    <property type="match status" value="1"/>
</dbReference>
<dbReference type="InterPro" id="IPR012337">
    <property type="entry name" value="RNaseH-like_sf"/>
</dbReference>
<name>A0A443S0S0_9ACAR</name>
<accession>A0A443S0S0</accession>
<organism evidence="2 3">
    <name type="scientific">Leptotrombidium deliense</name>
    <dbReference type="NCBI Taxonomy" id="299467"/>
    <lineage>
        <taxon>Eukaryota</taxon>
        <taxon>Metazoa</taxon>
        <taxon>Ecdysozoa</taxon>
        <taxon>Arthropoda</taxon>
        <taxon>Chelicerata</taxon>
        <taxon>Arachnida</taxon>
        <taxon>Acari</taxon>
        <taxon>Acariformes</taxon>
        <taxon>Trombidiformes</taxon>
        <taxon>Prostigmata</taxon>
        <taxon>Anystina</taxon>
        <taxon>Parasitengona</taxon>
        <taxon>Trombiculoidea</taxon>
        <taxon>Trombiculidae</taxon>
        <taxon>Leptotrombidium</taxon>
    </lineage>
</organism>
<dbReference type="PANTHER" id="PTHR37984:SF5">
    <property type="entry name" value="PROTEIN NYNRIN-LIKE"/>
    <property type="match status" value="1"/>
</dbReference>
<dbReference type="GO" id="GO:0015074">
    <property type="term" value="P:DNA integration"/>
    <property type="evidence" value="ECO:0007669"/>
    <property type="project" value="InterPro"/>
</dbReference>
<feature type="domain" description="Integrase catalytic" evidence="1">
    <location>
        <begin position="1"/>
        <end position="89"/>
    </location>
</feature>
<dbReference type="SUPFAM" id="SSF53098">
    <property type="entry name" value="Ribonuclease H-like"/>
    <property type="match status" value="1"/>
</dbReference>
<sequence>DNGVQFRSDLIAELNKLLNATHKFTTPYNPTTAGLVERTNKDIIQLIKSYIDSDRNNWDDVLPYITFIHNTSFHSSTKFSPFYLVYGFEPKFPIDLVTQQQRVINDPFVHQIESNILNARKNATNNILRSQANYKKNFDERRKELEFNIGDKCLLRYPTITNSKFGPKFIGPFTIVHKINKLVYEIEADDGNLYFDRIHINKLKPYISREHENEINKTDCHNMSNTSNNTKQNVTRISMRKRVVPKYFRDYLLNS</sequence>
<dbReference type="GO" id="GO:0003676">
    <property type="term" value="F:nucleic acid binding"/>
    <property type="evidence" value="ECO:0007669"/>
    <property type="project" value="InterPro"/>
</dbReference>
<feature type="non-terminal residue" evidence="2">
    <location>
        <position position="1"/>
    </location>
</feature>
<dbReference type="InterPro" id="IPR036397">
    <property type="entry name" value="RNaseH_sf"/>
</dbReference>
<dbReference type="Proteomes" id="UP000288716">
    <property type="component" value="Unassembled WGS sequence"/>
</dbReference>
<dbReference type="InterPro" id="IPR001584">
    <property type="entry name" value="Integrase_cat-core"/>
</dbReference>
<evidence type="ECO:0000259" key="1">
    <source>
        <dbReference type="PROSITE" id="PS50994"/>
    </source>
</evidence>